<dbReference type="GeneID" id="11504495"/>
<organism evidence="10 11">
    <name type="scientific">Torulaspora delbrueckii</name>
    <name type="common">Yeast</name>
    <name type="synonym">Candida colliculosa</name>
    <dbReference type="NCBI Taxonomy" id="4950"/>
    <lineage>
        <taxon>Eukaryota</taxon>
        <taxon>Fungi</taxon>
        <taxon>Dikarya</taxon>
        <taxon>Ascomycota</taxon>
        <taxon>Saccharomycotina</taxon>
        <taxon>Saccharomycetes</taxon>
        <taxon>Saccharomycetales</taxon>
        <taxon>Saccharomycetaceae</taxon>
        <taxon>Torulaspora</taxon>
    </lineage>
</organism>
<name>G8ZYG2_TORDE</name>
<keyword evidence="11" id="KW-1185">Reference proteome</keyword>
<feature type="region of interest" description="Disordered" evidence="8">
    <location>
        <begin position="30"/>
        <end position="82"/>
    </location>
</feature>
<keyword evidence="4" id="KW-0747">Spliceosome</keyword>
<dbReference type="KEGG" id="tdl:TDEL_0G00700"/>
<dbReference type="GO" id="GO:0000245">
    <property type="term" value="P:spliceosomal complex assembly"/>
    <property type="evidence" value="ECO:0007669"/>
    <property type="project" value="EnsemblFungi"/>
</dbReference>
<evidence type="ECO:0000313" key="10">
    <source>
        <dbReference type="EMBL" id="CCE93437.1"/>
    </source>
</evidence>
<dbReference type="eggNOG" id="KOG0213">
    <property type="taxonomic scope" value="Eukaryota"/>
</dbReference>
<accession>G8ZYG2</accession>
<evidence type="ECO:0000256" key="4">
    <source>
        <dbReference type="ARBA" id="ARBA00022728"/>
    </source>
</evidence>
<dbReference type="GO" id="GO:0003729">
    <property type="term" value="F:mRNA binding"/>
    <property type="evidence" value="ECO:0007669"/>
    <property type="project" value="EnsemblFungi"/>
</dbReference>
<feature type="domain" description="Phosphatase PP2A regulatory subunit A/Splicing factor 3B subunit 1-like HEAT repeat" evidence="9">
    <location>
        <begin position="746"/>
        <end position="817"/>
    </location>
</feature>
<dbReference type="Gene3D" id="1.25.10.10">
    <property type="entry name" value="Leucine-rich Repeat Variant"/>
    <property type="match status" value="4"/>
</dbReference>
<dbReference type="SUPFAM" id="SSF48371">
    <property type="entry name" value="ARM repeat"/>
    <property type="match status" value="1"/>
</dbReference>
<evidence type="ECO:0000256" key="5">
    <source>
        <dbReference type="ARBA" id="ARBA00022737"/>
    </source>
</evidence>
<dbReference type="GO" id="GO:0045292">
    <property type="term" value="P:mRNA cis splicing, via spliceosome"/>
    <property type="evidence" value="ECO:0007669"/>
    <property type="project" value="EnsemblFungi"/>
</dbReference>
<sequence length="960" mass="108116">MMGLEMDYKRQLGGQYSISHDLKVSIREEASKNEQEDQLMQRMSKKSSYAKEDEYHKRRLDREITGNGPQDGKRPLEVNDSDSQVVVKRSRWDVQSYQIPEKTRQMNRDLEGTLMEFPGSNNVRFLKPSDQKHFALALQDKPIEDLTKEEQKERTLVSLLLRIKNGNTASRKRAMKGLQEKCNDFGPQLIFDRLLPILIDQTLEDQERHLMIKVIGRVLYMLGSSVGPYTHQILMVISPLLIDEDPIARETGREIITTLAHAAGLVGMLATMRPDIDSEDEYVRNTTSRAMAVVAKALGVPNLIPFLNAVSHSKKSWRARHTGLKIILQIGLLLKRDILPHLQGLMECVKDGLTDEHTPIRTIAANTIATLAQMSYPYGIESFNIVLEPLWRGMRTHRGKVLASFLRALGNLIPLMDAEYAGYYTEEIMRVVNREFDSPDDEMKKAVLMVLQKCCKTEGVTPKYLRQEVAPNFFKYFWVRRTALDRQLNKLVTYTTTILSEKVGAPFIIENLLTPLRDEAEPFRTMAVHAVSKVVALLGIADLDERLEIRLIDALLIAFQEQTNHDSGIFRGFGIVATALDKRMKPFLSPIISIILNHLKHKSPLVREHAADLCAILIPVIKNCGELEMLNKLSIILYESLGEVYPEVLGSILSAMSSAVMCSNLSKLQPPINQIVPTLTPILRNRHRKVEINIIELIGRIASLAPEYVAPKEWMRICFELLELLKSPNKATRRVANETFGSIARAIGPQDVLVALLNNLKVQERQLRVCSAIAIGIVAKSCGPYTALPAMMNEYKTPETNVQNGILKALAFMFEYIGDMSQDYIYLVAPLVEDALTDRDLVHRQTAANVIKHLALNCSGSGCEDAFIHFLNLLIPNIFETSPHVISRILEGLEALSFATGPSVASNYVWAGLFHPAKHVRVAFWRLYNSIYVQHADSLVPNYPAIGHEASSIPELDIVL</sequence>
<dbReference type="EMBL" id="HE616748">
    <property type="protein sequence ID" value="CCE93437.1"/>
    <property type="molecule type" value="Genomic_DNA"/>
</dbReference>
<dbReference type="RefSeq" id="XP_003682648.1">
    <property type="nucleotide sequence ID" value="XM_003682600.1"/>
</dbReference>
<proteinExistence type="inferred from homology"/>
<dbReference type="InterPro" id="IPR054573">
    <property type="entry name" value="PP2A/SF3B1-like_HEAT"/>
</dbReference>
<dbReference type="InterPro" id="IPR038737">
    <property type="entry name" value="SF3b_su1-like"/>
</dbReference>
<dbReference type="AlphaFoldDB" id="G8ZYG2"/>
<dbReference type="Proteomes" id="UP000005627">
    <property type="component" value="Chromosome 7"/>
</dbReference>
<dbReference type="GO" id="GO:0005686">
    <property type="term" value="C:U2 snRNP"/>
    <property type="evidence" value="ECO:0007669"/>
    <property type="project" value="EnsemblFungi"/>
</dbReference>
<evidence type="ECO:0000313" key="11">
    <source>
        <dbReference type="Proteomes" id="UP000005627"/>
    </source>
</evidence>
<dbReference type="InterPro" id="IPR016024">
    <property type="entry name" value="ARM-type_fold"/>
</dbReference>
<keyword evidence="5" id="KW-0677">Repeat</keyword>
<evidence type="ECO:0000256" key="7">
    <source>
        <dbReference type="ARBA" id="ARBA00023242"/>
    </source>
</evidence>
<dbReference type="GO" id="GO:0000974">
    <property type="term" value="C:Prp19 complex"/>
    <property type="evidence" value="ECO:0007669"/>
    <property type="project" value="EnsemblFungi"/>
</dbReference>
<dbReference type="HOGENOM" id="CLU_002242_0_1_1"/>
<evidence type="ECO:0000256" key="6">
    <source>
        <dbReference type="ARBA" id="ARBA00023187"/>
    </source>
</evidence>
<evidence type="ECO:0000256" key="1">
    <source>
        <dbReference type="ARBA" id="ARBA00004123"/>
    </source>
</evidence>
<dbReference type="GO" id="GO:0140727">
    <property type="term" value="P:siRNA-mediated pericentric heterochromatin formation"/>
    <property type="evidence" value="ECO:0007669"/>
    <property type="project" value="EnsemblFungi"/>
</dbReference>
<gene>
    <name evidence="10" type="primary">TDEL0G00700</name>
    <name evidence="10" type="ORF">TDEL_0G00700</name>
</gene>
<evidence type="ECO:0000259" key="9">
    <source>
        <dbReference type="Pfam" id="PF22646"/>
    </source>
</evidence>
<dbReference type="InterPro" id="IPR011989">
    <property type="entry name" value="ARM-like"/>
</dbReference>
<dbReference type="GO" id="GO:0071004">
    <property type="term" value="C:U2-type prespliceosome"/>
    <property type="evidence" value="ECO:0007669"/>
    <property type="project" value="EnsemblFungi"/>
</dbReference>
<keyword evidence="7" id="KW-0539">Nucleus</keyword>
<evidence type="ECO:0000256" key="3">
    <source>
        <dbReference type="ARBA" id="ARBA00022664"/>
    </source>
</evidence>
<comment type="similarity">
    <text evidence="2">Belongs to the SF3B1 family.</text>
</comment>
<evidence type="ECO:0000256" key="8">
    <source>
        <dbReference type="SAM" id="MobiDB-lite"/>
    </source>
</evidence>
<dbReference type="FunCoup" id="G8ZYG2">
    <property type="interactions" value="1088"/>
</dbReference>
<reference evidence="10 11" key="1">
    <citation type="journal article" date="2011" name="Proc. Natl. Acad. Sci. U.S.A.">
        <title>Evolutionary erosion of yeast sex chromosomes by mating-type switching accidents.</title>
        <authorList>
            <person name="Gordon J.L."/>
            <person name="Armisen D."/>
            <person name="Proux-Wera E."/>
            <person name="Oheigeartaigh S.S."/>
            <person name="Byrne K.P."/>
            <person name="Wolfe K.H."/>
        </authorList>
    </citation>
    <scope>NUCLEOTIDE SEQUENCE [LARGE SCALE GENOMIC DNA]</scope>
    <source>
        <strain evidence="11">ATCC 10662 / CBS 1146 / NBRC 0425 / NCYC 2629 / NRRL Y-866</strain>
    </source>
</reference>
<dbReference type="PANTHER" id="PTHR12097">
    <property type="entry name" value="SPLICING FACTOR 3B, SUBUNIT 1-RELATED"/>
    <property type="match status" value="1"/>
</dbReference>
<comment type="subcellular location">
    <subcellularLocation>
        <location evidence="1">Nucleus</location>
    </subcellularLocation>
</comment>
<keyword evidence="6" id="KW-0508">mRNA splicing</keyword>
<protein>
    <recommendedName>
        <fullName evidence="9">Phosphatase PP2A regulatory subunit A/Splicing factor 3B subunit 1-like HEAT repeat domain-containing protein</fullName>
    </recommendedName>
</protein>
<dbReference type="InParanoid" id="G8ZYG2"/>
<keyword evidence="3" id="KW-0507">mRNA processing</keyword>
<dbReference type="GO" id="GO:0071014">
    <property type="term" value="C:post-mRNA release spliceosomal complex"/>
    <property type="evidence" value="ECO:0007669"/>
    <property type="project" value="EnsemblFungi"/>
</dbReference>
<evidence type="ECO:0000256" key="2">
    <source>
        <dbReference type="ARBA" id="ARBA00005754"/>
    </source>
</evidence>
<feature type="compositionally biased region" description="Basic and acidic residues" evidence="8">
    <location>
        <begin position="49"/>
        <end position="64"/>
    </location>
</feature>
<dbReference type="Pfam" id="PF22646">
    <property type="entry name" value="PPP2R1A-like_HEAT"/>
    <property type="match status" value="1"/>
</dbReference>
<dbReference type="OrthoDB" id="438939at2759"/>
<dbReference type="STRING" id="1076872.G8ZYG2"/>